<evidence type="ECO:0000313" key="2">
    <source>
        <dbReference type="Proteomes" id="UP001279734"/>
    </source>
</evidence>
<protein>
    <submittedName>
        <fullName evidence="1">Uncharacterized protein</fullName>
    </submittedName>
</protein>
<comment type="caution">
    <text evidence="1">The sequence shown here is derived from an EMBL/GenBank/DDBJ whole genome shotgun (WGS) entry which is preliminary data.</text>
</comment>
<evidence type="ECO:0000313" key="1">
    <source>
        <dbReference type="EMBL" id="GMH17183.1"/>
    </source>
</evidence>
<dbReference type="Proteomes" id="UP001279734">
    <property type="component" value="Unassembled WGS sequence"/>
</dbReference>
<organism evidence="1 2">
    <name type="scientific">Nepenthes gracilis</name>
    <name type="common">Slender pitcher plant</name>
    <dbReference type="NCBI Taxonomy" id="150966"/>
    <lineage>
        <taxon>Eukaryota</taxon>
        <taxon>Viridiplantae</taxon>
        <taxon>Streptophyta</taxon>
        <taxon>Embryophyta</taxon>
        <taxon>Tracheophyta</taxon>
        <taxon>Spermatophyta</taxon>
        <taxon>Magnoliopsida</taxon>
        <taxon>eudicotyledons</taxon>
        <taxon>Gunneridae</taxon>
        <taxon>Pentapetalae</taxon>
        <taxon>Caryophyllales</taxon>
        <taxon>Nepenthaceae</taxon>
        <taxon>Nepenthes</taxon>
    </lineage>
</organism>
<dbReference type="AlphaFoldDB" id="A0AAD3ST95"/>
<proteinExistence type="predicted"/>
<gene>
    <name evidence="1" type="ORF">Nepgr_019024</name>
</gene>
<accession>A0AAD3ST95</accession>
<name>A0AAD3ST95_NEPGR</name>
<keyword evidence="2" id="KW-1185">Reference proteome</keyword>
<reference evidence="1" key="1">
    <citation type="submission" date="2023-05" db="EMBL/GenBank/DDBJ databases">
        <title>Nepenthes gracilis genome sequencing.</title>
        <authorList>
            <person name="Fukushima K."/>
        </authorList>
    </citation>
    <scope>NUCLEOTIDE SEQUENCE</scope>
    <source>
        <strain evidence="1">SING2019-196</strain>
    </source>
</reference>
<sequence length="69" mass="8603">MRWTRSMLNWRRRKSNQSEKTIRVCEGSQFFKQLSIYCRRGPFFFENSVAKSCFFLQYQRISYDYLHMN</sequence>
<dbReference type="EMBL" id="BSYO01000017">
    <property type="protein sequence ID" value="GMH17183.1"/>
    <property type="molecule type" value="Genomic_DNA"/>
</dbReference>